<keyword evidence="5" id="KW-0418">Kinase</keyword>
<dbReference type="PANTHER" id="PTHR43047">
    <property type="entry name" value="TWO-COMPONENT HISTIDINE PROTEIN KINASE"/>
    <property type="match status" value="1"/>
</dbReference>
<keyword evidence="11" id="KW-1185">Reference proteome</keyword>
<dbReference type="PROSITE" id="PS50109">
    <property type="entry name" value="HIS_KIN"/>
    <property type="match status" value="1"/>
</dbReference>
<dbReference type="SUPFAM" id="SSF55874">
    <property type="entry name" value="ATPase domain of HSP90 chaperone/DNA topoisomerase II/histidine kinase"/>
    <property type="match status" value="1"/>
</dbReference>
<dbReference type="InterPro" id="IPR003661">
    <property type="entry name" value="HisK_dim/P_dom"/>
</dbReference>
<evidence type="ECO:0000259" key="8">
    <source>
        <dbReference type="PROSITE" id="PS50109"/>
    </source>
</evidence>
<dbReference type="EMBL" id="VXIS01000396">
    <property type="protein sequence ID" value="KAA8893841.1"/>
    <property type="molecule type" value="Genomic_DNA"/>
</dbReference>
<dbReference type="SMART" id="SM00388">
    <property type="entry name" value="HisKA"/>
    <property type="match status" value="1"/>
</dbReference>
<dbReference type="InterPro" id="IPR036890">
    <property type="entry name" value="HATPase_C_sf"/>
</dbReference>
<dbReference type="SMART" id="SM00387">
    <property type="entry name" value="HATPase_c"/>
    <property type="match status" value="1"/>
</dbReference>
<feature type="modified residue" description="4-aspartylphosphate" evidence="6">
    <location>
        <position position="1246"/>
    </location>
</feature>
<proteinExistence type="predicted"/>
<dbReference type="Pfam" id="PF02518">
    <property type="entry name" value="HATPase_c"/>
    <property type="match status" value="1"/>
</dbReference>
<protein>
    <recommendedName>
        <fullName evidence="2">histidine kinase</fullName>
        <ecNumber evidence="2">2.7.13.3</ecNumber>
    </recommendedName>
</protein>
<dbReference type="PRINTS" id="PR00344">
    <property type="entry name" value="BCTRLSENSOR"/>
</dbReference>
<dbReference type="OrthoDB" id="303614at2759"/>
<evidence type="ECO:0000256" key="4">
    <source>
        <dbReference type="ARBA" id="ARBA00022679"/>
    </source>
</evidence>
<dbReference type="Gene3D" id="3.40.50.2300">
    <property type="match status" value="1"/>
</dbReference>
<dbReference type="InterPro" id="IPR036097">
    <property type="entry name" value="HisK_dim/P_sf"/>
</dbReference>
<feature type="region of interest" description="Disordered" evidence="7">
    <location>
        <begin position="425"/>
        <end position="467"/>
    </location>
</feature>
<dbReference type="InterPro" id="IPR005467">
    <property type="entry name" value="His_kinase_dom"/>
</dbReference>
<comment type="caution">
    <text evidence="10">The sequence shown here is derived from an EMBL/GenBank/DDBJ whole genome shotgun (WGS) entry which is preliminary data.</text>
</comment>
<dbReference type="InterPro" id="IPR029016">
    <property type="entry name" value="GAF-like_dom_sf"/>
</dbReference>
<dbReference type="Pfam" id="PF00072">
    <property type="entry name" value="Response_reg"/>
    <property type="match status" value="1"/>
</dbReference>
<dbReference type="InterPro" id="IPR001789">
    <property type="entry name" value="Sig_transdc_resp-reg_receiver"/>
</dbReference>
<feature type="region of interest" description="Disordered" evidence="7">
    <location>
        <begin position="1144"/>
        <end position="1185"/>
    </location>
</feature>
<organism evidence="10 11">
    <name type="scientific">Sphaerosporella brunnea</name>
    <dbReference type="NCBI Taxonomy" id="1250544"/>
    <lineage>
        <taxon>Eukaryota</taxon>
        <taxon>Fungi</taxon>
        <taxon>Dikarya</taxon>
        <taxon>Ascomycota</taxon>
        <taxon>Pezizomycotina</taxon>
        <taxon>Pezizomycetes</taxon>
        <taxon>Pezizales</taxon>
        <taxon>Pyronemataceae</taxon>
        <taxon>Sphaerosporella</taxon>
    </lineage>
</organism>
<gene>
    <name evidence="10" type="ORF">FN846DRAFT_895618</name>
</gene>
<dbReference type="EC" id="2.7.13.3" evidence="2"/>
<dbReference type="FunFam" id="1.10.287.130:FF:000023">
    <property type="entry name" value="Sensor histidine kinase/response regulator, putative"/>
    <property type="match status" value="1"/>
</dbReference>
<dbReference type="InterPro" id="IPR011006">
    <property type="entry name" value="CheY-like_superfamily"/>
</dbReference>
<feature type="domain" description="Response regulatory" evidence="9">
    <location>
        <begin position="1193"/>
        <end position="1316"/>
    </location>
</feature>
<evidence type="ECO:0000256" key="3">
    <source>
        <dbReference type="ARBA" id="ARBA00022553"/>
    </source>
</evidence>
<dbReference type="CDD" id="cd17546">
    <property type="entry name" value="REC_hyHK_CKI1_RcsC-like"/>
    <property type="match status" value="1"/>
</dbReference>
<dbReference type="Gene3D" id="1.10.287.130">
    <property type="match status" value="1"/>
</dbReference>
<feature type="region of interest" description="Disordered" evidence="7">
    <location>
        <begin position="346"/>
        <end position="373"/>
    </location>
</feature>
<dbReference type="Pfam" id="PF00512">
    <property type="entry name" value="HisKA"/>
    <property type="match status" value="1"/>
</dbReference>
<dbReference type="InterPro" id="IPR004358">
    <property type="entry name" value="Sig_transdc_His_kin-like_C"/>
</dbReference>
<name>A0A5J5EF26_9PEZI</name>
<dbReference type="SMART" id="SM00448">
    <property type="entry name" value="REC"/>
    <property type="match status" value="1"/>
</dbReference>
<comment type="catalytic activity">
    <reaction evidence="1">
        <text>ATP + protein L-histidine = ADP + protein N-phospho-L-histidine.</text>
        <dbReference type="EC" id="2.7.13.3"/>
    </reaction>
</comment>
<dbReference type="InParanoid" id="A0A5J5EF26"/>
<dbReference type="GO" id="GO:0000155">
    <property type="term" value="F:phosphorelay sensor kinase activity"/>
    <property type="evidence" value="ECO:0007669"/>
    <property type="project" value="InterPro"/>
</dbReference>
<dbReference type="GO" id="GO:0009927">
    <property type="term" value="F:histidine phosphotransfer kinase activity"/>
    <property type="evidence" value="ECO:0007669"/>
    <property type="project" value="TreeGrafter"/>
</dbReference>
<dbReference type="SUPFAM" id="SSF52172">
    <property type="entry name" value="CheY-like"/>
    <property type="match status" value="1"/>
</dbReference>
<feature type="compositionally biased region" description="Low complexity" evidence="7">
    <location>
        <begin position="441"/>
        <end position="457"/>
    </location>
</feature>
<dbReference type="GO" id="GO:0005886">
    <property type="term" value="C:plasma membrane"/>
    <property type="evidence" value="ECO:0007669"/>
    <property type="project" value="TreeGrafter"/>
</dbReference>
<evidence type="ECO:0000256" key="2">
    <source>
        <dbReference type="ARBA" id="ARBA00012438"/>
    </source>
</evidence>
<dbReference type="SUPFAM" id="SSF47384">
    <property type="entry name" value="Homodimeric domain of signal transducing histidine kinase"/>
    <property type="match status" value="1"/>
</dbReference>
<evidence type="ECO:0000256" key="1">
    <source>
        <dbReference type="ARBA" id="ARBA00000085"/>
    </source>
</evidence>
<keyword evidence="4" id="KW-0808">Transferase</keyword>
<feature type="compositionally biased region" description="Polar residues" evidence="7">
    <location>
        <begin position="349"/>
        <end position="362"/>
    </location>
</feature>
<evidence type="ECO:0000256" key="6">
    <source>
        <dbReference type="PROSITE-ProRule" id="PRU00169"/>
    </source>
</evidence>
<dbReference type="Gene3D" id="3.30.565.10">
    <property type="entry name" value="Histidine kinase-like ATPase, C-terminal domain"/>
    <property type="match status" value="1"/>
</dbReference>
<dbReference type="SUPFAM" id="SSF55781">
    <property type="entry name" value="GAF domain-like"/>
    <property type="match status" value="1"/>
</dbReference>
<sequence>MVVASGAGTGSSGSKELEPNDNDNNNNNDGYQGDCHRSLRIREVFKNSQRNSESYWQPAAAELKQSIDPWKDTTCATNGHPDYQYHPNLVSSYDPLLAMITNHTARVLNAKRAMVTMIAGSQGYVVAEATRSLSITAPHTHDPGDHLWLGAGTAFPTANSLCLSTVSMVPPEPEAADDQPLLNQIPDMSKVEQLCVAPFVKGWPHNRFYAAVPLRTKNGVNIGTLCVMDPEPRPDGLSEEEKMRLCELGDIVMNYLVTKQGERDIKKSKAMELGLSRFIAEGFLPGEGVEMTERRDGRLLDLGMLEQRRIKELERKKKVEEKRLMFQQRKFAEMIKEREREWQKERESLQAQIESQKQNPTTALERGKAEERRPSLPVVVVPIAEEEEDPTELSLMETVILSTDHPLPTPSPPICLYSGAQLTPPASSARDDSCTTSTYFDSSASTSGTSSSSSDQSAPRRKSAYEKTSSFEPQFRAMFFRAASLIRNGIDADVVFLDGDLEGFFGSEAECDRPHNCGFSHISTDKEAEQATRAERPKACRRRSGILGYATAGGSSNSWGPATAGGCSSRHDSFEQLGFDVGELSEEALNELVEDNEYGRIVAHVDDSDAPPQALSRTDEILRRFLPGAKSVILVPLWDHNRKLFAVCFAWTSATRTFTGDVEGSFVTAVANCILAETTRLNILHADKAKGEFISSISHELRTPIHGILASAEFLAESSLDAYQRSFVDTVVSCGRTLLDTINHVLDFQKLNSLSNTERRPSAGGDAAAAAKAVADPAAIGKPGAGAKYTQMVDTDLGALVQDIIEGVCLGSEFQSSAAPVVGMPETPVTQQQLLQREDGSQITVILDIDHRRDGWVFLTHPAALKRVINNIAGNAMKYTDAGWVRVRLRADEMEADAHGNPRAMVRISVSDSGKGISREFLKTKLFTPFSQENPLAAGAGLGMSIVRQIVEVLRGKIDVKSQVGKGTKVTVSVPLLHRVPGVPAALNLNAQLKRGSNTAGLKLGVKGFKRFVKTKRLCPTGEAANFLRASIERYARDYFGMRVLRDDDAADQADIVIVNETPDEEGQAAVLESLAGGTAPVIVLCGHPPMDGGASRFYGRAATFVRKPCGPKKLEKAMAFCLEEILRGQQQQLCTDTDYETAQESCSTDSDDDDDDEQRLTRSTSSTLTTPSTPPIPGPDSWLPKEEKQLPRILAVEDNKINLMLLTTFLKRKGYPFEVAADGLEALQKVKATEKKGGYDVILMDLQMPVMGGIESTREIRQFEAEAGQKKSLIVALTGLAATSVQREAFEAGVDSFMVKPVSFKALERTLDEGLSSGTTN</sequence>
<evidence type="ECO:0000256" key="7">
    <source>
        <dbReference type="SAM" id="MobiDB-lite"/>
    </source>
</evidence>
<dbReference type="Proteomes" id="UP000326924">
    <property type="component" value="Unassembled WGS sequence"/>
</dbReference>
<dbReference type="InterPro" id="IPR003594">
    <property type="entry name" value="HATPase_dom"/>
</dbReference>
<evidence type="ECO:0000313" key="11">
    <source>
        <dbReference type="Proteomes" id="UP000326924"/>
    </source>
</evidence>
<accession>A0A5J5EF26</accession>
<evidence type="ECO:0000256" key="5">
    <source>
        <dbReference type="ARBA" id="ARBA00022777"/>
    </source>
</evidence>
<feature type="region of interest" description="Disordered" evidence="7">
    <location>
        <begin position="1"/>
        <end position="34"/>
    </location>
</feature>
<keyword evidence="3 6" id="KW-0597">Phosphoprotein</keyword>
<feature type="domain" description="Histidine kinase" evidence="8">
    <location>
        <begin position="696"/>
        <end position="978"/>
    </location>
</feature>
<dbReference type="CDD" id="cd00082">
    <property type="entry name" value="HisKA"/>
    <property type="match status" value="1"/>
</dbReference>
<evidence type="ECO:0000259" key="9">
    <source>
        <dbReference type="PROSITE" id="PS50110"/>
    </source>
</evidence>
<evidence type="ECO:0000313" key="10">
    <source>
        <dbReference type="EMBL" id="KAA8893841.1"/>
    </source>
</evidence>
<dbReference type="Gene3D" id="3.30.450.40">
    <property type="match status" value="1"/>
</dbReference>
<reference evidence="10 11" key="1">
    <citation type="submission" date="2019-09" db="EMBL/GenBank/DDBJ databases">
        <title>Draft genome of the ectomycorrhizal ascomycete Sphaerosporella brunnea.</title>
        <authorList>
            <consortium name="DOE Joint Genome Institute"/>
            <person name="Benucci G.M."/>
            <person name="Marozzi G."/>
            <person name="Antonielli L."/>
            <person name="Sanchez S."/>
            <person name="Marco P."/>
            <person name="Wang X."/>
            <person name="Falini L.B."/>
            <person name="Barry K."/>
            <person name="Haridas S."/>
            <person name="Lipzen A."/>
            <person name="Labutti K."/>
            <person name="Grigoriev I.V."/>
            <person name="Murat C."/>
            <person name="Martin F."/>
            <person name="Albertini E."/>
            <person name="Donnini D."/>
            <person name="Bonito G."/>
        </authorList>
    </citation>
    <scope>NUCLEOTIDE SEQUENCE [LARGE SCALE GENOMIC DNA]</scope>
    <source>
        <strain evidence="10 11">Sb_GMNB300</strain>
    </source>
</reference>
<dbReference type="PROSITE" id="PS50110">
    <property type="entry name" value="RESPONSE_REGULATORY"/>
    <property type="match status" value="1"/>
</dbReference>
<dbReference type="PANTHER" id="PTHR43047:SF72">
    <property type="entry name" value="OSMOSENSING HISTIDINE PROTEIN KINASE SLN1"/>
    <property type="match status" value="1"/>
</dbReference>